<proteinExistence type="predicted"/>
<feature type="region of interest" description="Disordered" evidence="1">
    <location>
        <begin position="165"/>
        <end position="197"/>
    </location>
</feature>
<feature type="compositionally biased region" description="Polar residues" evidence="1">
    <location>
        <begin position="165"/>
        <end position="182"/>
    </location>
</feature>
<feature type="region of interest" description="Disordered" evidence="1">
    <location>
        <begin position="44"/>
        <end position="64"/>
    </location>
</feature>
<evidence type="ECO:0000256" key="1">
    <source>
        <dbReference type="SAM" id="MobiDB-lite"/>
    </source>
</evidence>
<protein>
    <submittedName>
        <fullName evidence="2">Uncharacterized protein</fullName>
    </submittedName>
</protein>
<accession>A0A8A1LZ50</accession>
<name>A0A8A1LZ50_AJECA</name>
<reference evidence="2" key="1">
    <citation type="submission" date="2021-01" db="EMBL/GenBank/DDBJ databases">
        <title>Chromosome-level genome assembly of a human fungal pathogen reveals clustering of transcriptionally co-regulated genes.</title>
        <authorList>
            <person name="Voorhies M."/>
            <person name="Cohen S."/>
            <person name="Shea T.P."/>
            <person name="Petrus S."/>
            <person name="Munoz J.F."/>
            <person name="Poplawski S."/>
            <person name="Goldman W.E."/>
            <person name="Michael T."/>
            <person name="Cuomo C.A."/>
            <person name="Sil A."/>
            <person name="Beyhan S."/>
        </authorList>
    </citation>
    <scope>NUCLEOTIDE SEQUENCE</scope>
    <source>
        <strain evidence="2">WU24</strain>
    </source>
</reference>
<dbReference type="Proteomes" id="UP000663671">
    <property type="component" value="Chromosome 2"/>
</dbReference>
<dbReference type="EMBL" id="CP069109">
    <property type="protein sequence ID" value="QSS59466.1"/>
    <property type="molecule type" value="Genomic_DNA"/>
</dbReference>
<dbReference type="VEuPathDB" id="FungiDB:I7I51_08901"/>
<dbReference type="AlphaFoldDB" id="A0A8A1LZ50"/>
<evidence type="ECO:0000313" key="2">
    <source>
        <dbReference type="EMBL" id="QSS59466.1"/>
    </source>
</evidence>
<evidence type="ECO:0000313" key="3">
    <source>
        <dbReference type="Proteomes" id="UP000663671"/>
    </source>
</evidence>
<feature type="region of interest" description="Disordered" evidence="1">
    <location>
        <begin position="344"/>
        <end position="366"/>
    </location>
</feature>
<sequence length="366" mass="41313">MDACTVDLLSISTHNARKAISNGVKTRVLEHLNPLPVDNFKYAKPKFETGTRQGSKSPRCKSRPRELPFVREKPVNGWEEELLTRPRPPWTVASRNLSSVPNQTDPNLATLESKWQTIRVQRLPHDTRALFPARGCLRSSNRYNFASQFRKIALNDFPLISTPHVNANGDGSSTRSFHSQSAKPAKGKELRPTTEGQGGLVQKRVFIKTKSVLADAETRRRVLASLTGDIVLDTHISGERLITQASIRRSQSSKVTTITPPRHIGRVGNPAYDIQRSRWPKALHLRKNNIAGWTDSWVPSSLIGWLNYGLLVSFDRKCENDLHGCGSVATFCILHSLRNSGLSREWREKESDMEPGWQDEMPRRQK</sequence>
<gene>
    <name evidence="2" type="ORF">I7I51_08901</name>
</gene>
<organism evidence="2 3">
    <name type="scientific">Ajellomyces capsulatus</name>
    <name type="common">Darling's disease fungus</name>
    <name type="synonym">Histoplasma capsulatum</name>
    <dbReference type="NCBI Taxonomy" id="5037"/>
    <lineage>
        <taxon>Eukaryota</taxon>
        <taxon>Fungi</taxon>
        <taxon>Dikarya</taxon>
        <taxon>Ascomycota</taxon>
        <taxon>Pezizomycotina</taxon>
        <taxon>Eurotiomycetes</taxon>
        <taxon>Eurotiomycetidae</taxon>
        <taxon>Onygenales</taxon>
        <taxon>Ajellomycetaceae</taxon>
        <taxon>Histoplasma</taxon>
    </lineage>
</organism>